<reference evidence="9" key="1">
    <citation type="journal article" date="2013" name="Science">
        <title>The Amborella genome and the evolution of flowering plants.</title>
        <authorList>
            <consortium name="Amborella Genome Project"/>
        </authorList>
    </citation>
    <scope>NUCLEOTIDE SEQUENCE [LARGE SCALE GENOMIC DNA]</scope>
</reference>
<feature type="compositionally biased region" description="Polar residues" evidence="6">
    <location>
        <begin position="72"/>
        <end position="90"/>
    </location>
</feature>
<feature type="transmembrane region" description="Helical" evidence="7">
    <location>
        <begin position="317"/>
        <end position="337"/>
    </location>
</feature>
<feature type="region of interest" description="Disordered" evidence="6">
    <location>
        <begin position="1"/>
        <end position="104"/>
    </location>
</feature>
<keyword evidence="3 7" id="KW-0812">Transmembrane</keyword>
<feature type="compositionally biased region" description="Low complexity" evidence="6">
    <location>
        <begin position="91"/>
        <end position="104"/>
    </location>
</feature>
<evidence type="ECO:0000313" key="9">
    <source>
        <dbReference type="Proteomes" id="UP000017836"/>
    </source>
</evidence>
<comment type="similarity">
    <text evidence="2">Belongs to the UPF0496 family.</text>
</comment>
<dbReference type="OrthoDB" id="1932397at2759"/>
<dbReference type="KEGG" id="atr:18439675"/>
<proteinExistence type="inferred from homology"/>
<dbReference type="PANTHER" id="PTHR31113">
    <property type="entry name" value="UPF0496 PROTEIN 3-RELATED"/>
    <property type="match status" value="1"/>
</dbReference>
<dbReference type="eggNOG" id="ENOG502QUJ9">
    <property type="taxonomic scope" value="Eukaryota"/>
</dbReference>
<feature type="transmembrane region" description="Helical" evidence="7">
    <location>
        <begin position="287"/>
        <end position="311"/>
    </location>
</feature>
<dbReference type="AlphaFoldDB" id="W1PN70"/>
<evidence type="ECO:0000313" key="8">
    <source>
        <dbReference type="EMBL" id="ERN11477.1"/>
    </source>
</evidence>
<name>W1PN70_AMBTC</name>
<feature type="compositionally biased region" description="Basic residues" evidence="6">
    <location>
        <begin position="44"/>
        <end position="53"/>
    </location>
</feature>
<dbReference type="HOGENOM" id="CLU_036033_0_0_1"/>
<dbReference type="Pfam" id="PF05055">
    <property type="entry name" value="DUF677"/>
    <property type="match status" value="1"/>
</dbReference>
<evidence type="ECO:0000256" key="5">
    <source>
        <dbReference type="ARBA" id="ARBA00023136"/>
    </source>
</evidence>
<evidence type="ECO:0000256" key="6">
    <source>
        <dbReference type="SAM" id="MobiDB-lite"/>
    </source>
</evidence>
<feature type="compositionally biased region" description="Low complexity" evidence="6">
    <location>
        <begin position="10"/>
        <end position="33"/>
    </location>
</feature>
<evidence type="ECO:0000256" key="2">
    <source>
        <dbReference type="ARBA" id="ARBA00009074"/>
    </source>
</evidence>
<evidence type="ECO:0000256" key="1">
    <source>
        <dbReference type="ARBA" id="ARBA00004370"/>
    </source>
</evidence>
<keyword evidence="5 7" id="KW-0472">Membrane</keyword>
<evidence type="ECO:0000256" key="4">
    <source>
        <dbReference type="ARBA" id="ARBA00022989"/>
    </source>
</evidence>
<accession>W1PN70</accession>
<dbReference type="GO" id="GO:0016020">
    <property type="term" value="C:membrane"/>
    <property type="evidence" value="ECO:0007669"/>
    <property type="project" value="UniProtKB-SubCell"/>
</dbReference>
<dbReference type="OMA" id="HEIWAKI"/>
<feature type="region of interest" description="Disordered" evidence="6">
    <location>
        <begin position="444"/>
        <end position="463"/>
    </location>
</feature>
<comment type="subcellular location">
    <subcellularLocation>
        <location evidence="1">Membrane</location>
    </subcellularLocation>
</comment>
<dbReference type="InterPro" id="IPR007749">
    <property type="entry name" value="DUF677"/>
</dbReference>
<dbReference type="Gramene" id="ERN11477">
    <property type="protein sequence ID" value="ERN11477"/>
    <property type="gene ID" value="AMTR_s00022p00096260"/>
</dbReference>
<feature type="compositionally biased region" description="Pro residues" evidence="6">
    <location>
        <begin position="54"/>
        <end position="65"/>
    </location>
</feature>
<evidence type="ECO:0000256" key="3">
    <source>
        <dbReference type="ARBA" id="ARBA00022692"/>
    </source>
</evidence>
<dbReference type="PANTHER" id="PTHR31113:SF5">
    <property type="entry name" value="OS04G0405700 PROTEIN"/>
    <property type="match status" value="1"/>
</dbReference>
<protein>
    <submittedName>
        <fullName evidence="8">Uncharacterized protein</fullName>
    </submittedName>
</protein>
<organism evidence="8 9">
    <name type="scientific">Amborella trichopoda</name>
    <dbReference type="NCBI Taxonomy" id="13333"/>
    <lineage>
        <taxon>Eukaryota</taxon>
        <taxon>Viridiplantae</taxon>
        <taxon>Streptophyta</taxon>
        <taxon>Embryophyta</taxon>
        <taxon>Tracheophyta</taxon>
        <taxon>Spermatophyta</taxon>
        <taxon>Magnoliopsida</taxon>
        <taxon>Amborellales</taxon>
        <taxon>Amborellaceae</taxon>
        <taxon>Amborella</taxon>
    </lineage>
</organism>
<evidence type="ECO:0000256" key="7">
    <source>
        <dbReference type="SAM" id="Phobius"/>
    </source>
</evidence>
<dbReference type="Proteomes" id="UP000017836">
    <property type="component" value="Unassembled WGS sequence"/>
</dbReference>
<keyword evidence="4 7" id="KW-1133">Transmembrane helix</keyword>
<dbReference type="STRING" id="13333.W1PN70"/>
<gene>
    <name evidence="8" type="ORF">AMTR_s00022p00096260</name>
</gene>
<dbReference type="EMBL" id="KI392687">
    <property type="protein sequence ID" value="ERN11477.1"/>
    <property type="molecule type" value="Genomic_DNA"/>
</dbReference>
<sequence>MRFSLKSKSTVDQQLASSSSSSPTSPSHVTASTMANSVDASHNNKNKSNRKRFLPPPPLHPPPRPFIKSDGHLTSTSTTRDNTPRSNSTSTNHTPLSTPTATTTTTTTINLKREFTIATQTNSYNDIWTKIHSPTHVATHSELLQPGHDAIAEALHNAKPSSSSAATLASHYFNVSEEASSLCLSLHSSTTCTFQLYSPLRQLLEILPHPTLDNNNSNHVHLSPPQLKFANRQFLAFHESFENPFPHPPVEPFSQLRQHFSNLRRDLDRNLHRTRRKLSFLRRTTRTAALCLVGATLAVTATAIVLFTHVIGGATVMAAAASTGPSCFFSLLPANFAKTSFRMVRWRVAQLDTTAKGVYVLSSDLDTIERLVTRVHETVESDTALVRMGVERGENSTVVVGEVVRQLRRSQPKLTQQLRDLEEHLCLCLATLNRARSQLLHQISLNAPSPSSNTRPPHSPSSL</sequence>
<keyword evidence="9" id="KW-1185">Reference proteome</keyword>